<dbReference type="SUPFAM" id="SSF54427">
    <property type="entry name" value="NTF2-like"/>
    <property type="match status" value="1"/>
</dbReference>
<gene>
    <name evidence="2" type="ORF">C3942_05730</name>
</gene>
<dbReference type="RefSeq" id="WP_104229400.1">
    <property type="nucleotide sequence ID" value="NZ_PSNW01000002.1"/>
</dbReference>
<dbReference type="InterPro" id="IPR037401">
    <property type="entry name" value="SnoaL-like"/>
</dbReference>
<organism evidence="2 3">
    <name type="scientific">Solimonas fluminis</name>
    <dbReference type="NCBI Taxonomy" id="2086571"/>
    <lineage>
        <taxon>Bacteria</taxon>
        <taxon>Pseudomonadati</taxon>
        <taxon>Pseudomonadota</taxon>
        <taxon>Gammaproteobacteria</taxon>
        <taxon>Nevskiales</taxon>
        <taxon>Nevskiaceae</taxon>
        <taxon>Solimonas</taxon>
    </lineage>
</organism>
<name>A0A2S5TJL6_9GAMM</name>
<dbReference type="Gene3D" id="3.10.450.50">
    <property type="match status" value="1"/>
</dbReference>
<evidence type="ECO:0000313" key="3">
    <source>
        <dbReference type="Proteomes" id="UP000238220"/>
    </source>
</evidence>
<reference evidence="2 3" key="1">
    <citation type="submission" date="2018-02" db="EMBL/GenBank/DDBJ databases">
        <title>Genome sequencing of Solimonas sp. HR-BB.</title>
        <authorList>
            <person name="Lee Y."/>
            <person name="Jeon C.O."/>
        </authorList>
    </citation>
    <scope>NUCLEOTIDE SEQUENCE [LARGE SCALE GENOMIC DNA]</scope>
    <source>
        <strain evidence="2 3">HR-BB</strain>
    </source>
</reference>
<protein>
    <recommendedName>
        <fullName evidence="1">SnoaL-like domain-containing protein</fullName>
    </recommendedName>
</protein>
<dbReference type="AlphaFoldDB" id="A0A2S5TJL6"/>
<dbReference type="Pfam" id="PF13577">
    <property type="entry name" value="SnoaL_4"/>
    <property type="match status" value="1"/>
</dbReference>
<dbReference type="InterPro" id="IPR032710">
    <property type="entry name" value="NTF2-like_dom_sf"/>
</dbReference>
<accession>A0A2S5TJL6</accession>
<dbReference type="OrthoDB" id="4571298at2"/>
<feature type="domain" description="SnoaL-like" evidence="1">
    <location>
        <begin position="5"/>
        <end position="140"/>
    </location>
</feature>
<evidence type="ECO:0000259" key="1">
    <source>
        <dbReference type="Pfam" id="PF13577"/>
    </source>
</evidence>
<comment type="caution">
    <text evidence="2">The sequence shown here is derived from an EMBL/GenBank/DDBJ whole genome shotgun (WGS) entry which is preliminary data.</text>
</comment>
<keyword evidence="3" id="KW-1185">Reference proteome</keyword>
<dbReference type="Proteomes" id="UP000238220">
    <property type="component" value="Unassembled WGS sequence"/>
</dbReference>
<sequence length="150" mass="17292">MTELQRLLALEEIKALKARYFRGVDSKDAALLRSVFADGAETDFRSESPTRDPAFHRRDPDAFAENTVYMLQGSITMHMGFMPEIELLSDTEAQARWPMNDRIWVQDAGLARLPFATLNGWGWYHDRYRLGPEGWKIVSTRLERSKVIVT</sequence>
<proteinExistence type="predicted"/>
<evidence type="ECO:0000313" key="2">
    <source>
        <dbReference type="EMBL" id="PPE75174.1"/>
    </source>
</evidence>
<dbReference type="EMBL" id="PSNW01000002">
    <property type="protein sequence ID" value="PPE75174.1"/>
    <property type="molecule type" value="Genomic_DNA"/>
</dbReference>